<reference evidence="2 3" key="1">
    <citation type="submission" date="2024-10" db="EMBL/GenBank/DDBJ databases">
        <title>The Natural Products Discovery Center: Release of the First 8490 Sequenced Strains for Exploring Actinobacteria Biosynthetic Diversity.</title>
        <authorList>
            <person name="Kalkreuter E."/>
            <person name="Kautsar S.A."/>
            <person name="Yang D."/>
            <person name="Bader C.D."/>
            <person name="Teijaro C.N."/>
            <person name="Fluegel L."/>
            <person name="Davis C.M."/>
            <person name="Simpson J.R."/>
            <person name="Lauterbach L."/>
            <person name="Steele A.D."/>
            <person name="Gui C."/>
            <person name="Meng S."/>
            <person name="Li G."/>
            <person name="Viehrig K."/>
            <person name="Ye F."/>
            <person name="Su P."/>
            <person name="Kiefer A.F."/>
            <person name="Nichols A."/>
            <person name="Cepeda A.J."/>
            <person name="Yan W."/>
            <person name="Fan B."/>
            <person name="Jiang Y."/>
            <person name="Adhikari A."/>
            <person name="Zheng C.-J."/>
            <person name="Schuster L."/>
            <person name="Cowan T.M."/>
            <person name="Smanski M.J."/>
            <person name="Chevrette M.G."/>
            <person name="De Carvalho L.P.S."/>
            <person name="Shen B."/>
        </authorList>
    </citation>
    <scope>NUCLEOTIDE SEQUENCE [LARGE SCALE GENOMIC DNA]</scope>
    <source>
        <strain evidence="2 3">NPDC013366</strain>
    </source>
</reference>
<dbReference type="Proteomes" id="UP001603418">
    <property type="component" value="Unassembled WGS sequence"/>
</dbReference>
<evidence type="ECO:0000313" key="3">
    <source>
        <dbReference type="Proteomes" id="UP001603418"/>
    </source>
</evidence>
<dbReference type="InterPro" id="IPR023210">
    <property type="entry name" value="NADP_OxRdtase_dom"/>
</dbReference>
<evidence type="ECO:0000259" key="1">
    <source>
        <dbReference type="Pfam" id="PF00248"/>
    </source>
</evidence>
<dbReference type="Gene3D" id="3.20.20.100">
    <property type="entry name" value="NADP-dependent oxidoreductase domain"/>
    <property type="match status" value="1"/>
</dbReference>
<feature type="domain" description="NADP-dependent oxidoreductase" evidence="1">
    <location>
        <begin position="22"/>
        <end position="325"/>
    </location>
</feature>
<dbReference type="RefSeq" id="WP_030785859.1">
    <property type="nucleotide sequence ID" value="NZ_JBFACJ010000024.1"/>
</dbReference>
<dbReference type="PANTHER" id="PTHR42686:SF1">
    <property type="entry name" value="GH17980P-RELATED"/>
    <property type="match status" value="1"/>
</dbReference>
<dbReference type="InterPro" id="IPR020471">
    <property type="entry name" value="AKR"/>
</dbReference>
<dbReference type="PANTHER" id="PTHR42686">
    <property type="entry name" value="GH17980P-RELATED"/>
    <property type="match status" value="1"/>
</dbReference>
<dbReference type="SUPFAM" id="SSF51430">
    <property type="entry name" value="NAD(P)-linked oxidoreductase"/>
    <property type="match status" value="1"/>
</dbReference>
<dbReference type="EMBL" id="JBICBM010000015">
    <property type="protein sequence ID" value="MFF9885727.1"/>
    <property type="molecule type" value="Genomic_DNA"/>
</dbReference>
<comment type="caution">
    <text evidence="2">The sequence shown here is derived from an EMBL/GenBank/DDBJ whole genome shotgun (WGS) entry which is preliminary data.</text>
</comment>
<name>A0ABW6Z514_9ACTN</name>
<keyword evidence="3" id="KW-1185">Reference proteome</keyword>
<proteinExistence type="predicted"/>
<organism evidence="2 3">
    <name type="scientific">Streptomyces eurythermus</name>
    <dbReference type="NCBI Taxonomy" id="42237"/>
    <lineage>
        <taxon>Bacteria</taxon>
        <taxon>Bacillati</taxon>
        <taxon>Actinomycetota</taxon>
        <taxon>Actinomycetes</taxon>
        <taxon>Kitasatosporales</taxon>
        <taxon>Streptomycetaceae</taxon>
        <taxon>Streptomyces</taxon>
    </lineage>
</organism>
<gene>
    <name evidence="2" type="ORF">ACF1HC_29655</name>
</gene>
<protein>
    <submittedName>
        <fullName evidence="2">Aldo/keto reductase</fullName>
    </submittedName>
</protein>
<accession>A0ABW6Z514</accession>
<sequence>MTTPSDLGSRCLARGLVVRPLGIGCGNSRWSPSAVQPDDARLLDSLRCALEDSAGEDDAQLFDTADSLRNGHSERLLGKVLKEHRGHRAQVASKVGRIQGSAAHPYAGPRVRHQLEQTLDNLYLDELALYTLESDDFGLGDRYLDPVIDQMRALRDLGLIRAIGLRGPDFLSPACSIRRFLYLFDRIRPDVVWTQASGLLPLPDLGNGEDLGIFTARRGVGLVISSPLAHGALAGGSPLRALAAWGSSAVGCTKAATSAITAGIAELAGLFGGSPDALARVALRFLLQQAGNAVAVVGVGDEQQAGYSLPCLGEPLSEEELAVIDVVFSRIQDALTRPRRRAPAVEVSV</sequence>
<evidence type="ECO:0000313" key="2">
    <source>
        <dbReference type="EMBL" id="MFF9885727.1"/>
    </source>
</evidence>
<dbReference type="InterPro" id="IPR036812">
    <property type="entry name" value="NAD(P)_OxRdtase_dom_sf"/>
</dbReference>
<dbReference type="Pfam" id="PF00248">
    <property type="entry name" value="Aldo_ket_red"/>
    <property type="match status" value="1"/>
</dbReference>